<dbReference type="GO" id="GO:0046872">
    <property type="term" value="F:metal ion binding"/>
    <property type="evidence" value="ECO:0007669"/>
    <property type="project" value="UniProtKB-KW"/>
</dbReference>
<dbReference type="PROSITE" id="PS50234">
    <property type="entry name" value="VWFA"/>
    <property type="match status" value="1"/>
</dbReference>
<keyword evidence="5" id="KW-0732">Signal</keyword>
<dbReference type="FunFam" id="2.130.10.130:FF:000005">
    <property type="entry name" value="Integrin alpha L"/>
    <property type="match status" value="1"/>
</dbReference>
<comment type="similarity">
    <text evidence="2 16">Belongs to the integrin alpha chain family.</text>
</comment>
<dbReference type="InterPro" id="IPR013649">
    <property type="entry name" value="Integrin_alpha_Ig-like_1"/>
</dbReference>
<evidence type="ECO:0000256" key="11">
    <source>
        <dbReference type="ARBA" id="ARBA00023136"/>
    </source>
</evidence>
<keyword evidence="3" id="KW-0812">Transmembrane</keyword>
<dbReference type="InterPro" id="IPR002035">
    <property type="entry name" value="VWF_A"/>
</dbReference>
<dbReference type="GO" id="GO:0009897">
    <property type="term" value="C:external side of plasma membrane"/>
    <property type="evidence" value="ECO:0007669"/>
    <property type="project" value="TreeGrafter"/>
</dbReference>
<keyword evidence="10 16" id="KW-0401">Integrin</keyword>
<evidence type="ECO:0000313" key="18">
    <source>
        <dbReference type="EMBL" id="KAJ8798714.1"/>
    </source>
</evidence>
<dbReference type="Pfam" id="PF01839">
    <property type="entry name" value="FG-GAP"/>
    <property type="match status" value="2"/>
</dbReference>
<dbReference type="Pfam" id="PF20805">
    <property type="entry name" value="Integrin_A_Ig_2"/>
    <property type="match status" value="1"/>
</dbReference>
<keyword evidence="9" id="KW-1133">Transmembrane helix</keyword>
<evidence type="ECO:0000256" key="10">
    <source>
        <dbReference type="ARBA" id="ARBA00023037"/>
    </source>
</evidence>
<dbReference type="InterPro" id="IPR013519">
    <property type="entry name" value="Int_alpha_beta-p"/>
</dbReference>
<dbReference type="GO" id="GO:0033627">
    <property type="term" value="P:cell adhesion mediated by integrin"/>
    <property type="evidence" value="ECO:0007669"/>
    <property type="project" value="TreeGrafter"/>
</dbReference>
<dbReference type="Gene3D" id="2.130.10.130">
    <property type="entry name" value="Integrin alpha, N-terminal"/>
    <property type="match status" value="1"/>
</dbReference>
<dbReference type="Pfam" id="PF00092">
    <property type="entry name" value="VWA"/>
    <property type="match status" value="1"/>
</dbReference>
<dbReference type="PRINTS" id="PR01185">
    <property type="entry name" value="INTEGRINA"/>
</dbReference>
<keyword evidence="19" id="KW-1185">Reference proteome</keyword>
<dbReference type="InterPro" id="IPR036465">
    <property type="entry name" value="vWFA_dom_sf"/>
</dbReference>
<dbReference type="FunFam" id="3.40.50.410:FF:000067">
    <property type="entry name" value="Integrin alpha M"/>
    <property type="match status" value="1"/>
</dbReference>
<evidence type="ECO:0000256" key="7">
    <source>
        <dbReference type="ARBA" id="ARBA00022837"/>
    </source>
</evidence>
<keyword evidence="6" id="KW-0677">Repeat</keyword>
<comment type="subcellular location">
    <subcellularLocation>
        <location evidence="1 16">Membrane</location>
        <topology evidence="1 16">Single-pass type I membrane protein</topology>
    </subcellularLocation>
</comment>
<evidence type="ECO:0000313" key="19">
    <source>
        <dbReference type="Proteomes" id="UP001159641"/>
    </source>
</evidence>
<dbReference type="SMART" id="SM00191">
    <property type="entry name" value="Int_alpha"/>
    <property type="match status" value="5"/>
</dbReference>
<dbReference type="GO" id="GO:0005178">
    <property type="term" value="F:integrin binding"/>
    <property type="evidence" value="ECO:0007669"/>
    <property type="project" value="TreeGrafter"/>
</dbReference>
<dbReference type="SMART" id="SM00327">
    <property type="entry name" value="VWA"/>
    <property type="match status" value="1"/>
</dbReference>
<dbReference type="GO" id="GO:0098609">
    <property type="term" value="P:cell-cell adhesion"/>
    <property type="evidence" value="ECO:0007669"/>
    <property type="project" value="TreeGrafter"/>
</dbReference>
<organism evidence="18 19">
    <name type="scientific">Eschrichtius robustus</name>
    <name type="common">California gray whale</name>
    <name type="synonym">Eschrichtius gibbosus</name>
    <dbReference type="NCBI Taxonomy" id="9764"/>
    <lineage>
        <taxon>Eukaryota</taxon>
        <taxon>Metazoa</taxon>
        <taxon>Chordata</taxon>
        <taxon>Craniata</taxon>
        <taxon>Vertebrata</taxon>
        <taxon>Euteleostomi</taxon>
        <taxon>Mammalia</taxon>
        <taxon>Eutheria</taxon>
        <taxon>Laurasiatheria</taxon>
        <taxon>Artiodactyla</taxon>
        <taxon>Whippomorpha</taxon>
        <taxon>Cetacea</taxon>
        <taxon>Mysticeti</taxon>
        <taxon>Eschrichtiidae</taxon>
        <taxon>Eschrichtius</taxon>
    </lineage>
</organism>
<name>A0AB34I5E6_ESCRO</name>
<dbReference type="FunFam" id="2.60.40.1460:FF:000001">
    <property type="entry name" value="Integrin, alpha V"/>
    <property type="match status" value="1"/>
</dbReference>
<evidence type="ECO:0000256" key="12">
    <source>
        <dbReference type="ARBA" id="ARBA00023157"/>
    </source>
</evidence>
<dbReference type="SUPFAM" id="SSF69318">
    <property type="entry name" value="Integrin alpha N-terminal domain"/>
    <property type="match status" value="1"/>
</dbReference>
<gene>
    <name evidence="18" type="ORF">J1605_016517</name>
</gene>
<dbReference type="PROSITE" id="PS51470">
    <property type="entry name" value="FG_GAP"/>
    <property type="match status" value="5"/>
</dbReference>
<evidence type="ECO:0000256" key="13">
    <source>
        <dbReference type="ARBA" id="ARBA00023170"/>
    </source>
</evidence>
<feature type="repeat" description="FG-GAP" evidence="15">
    <location>
        <begin position="37"/>
        <end position="94"/>
    </location>
</feature>
<keyword evidence="7" id="KW-0106">Calcium</keyword>
<dbReference type="PRINTS" id="PR00453">
    <property type="entry name" value="VWFADOMAIN"/>
</dbReference>
<evidence type="ECO:0000256" key="9">
    <source>
        <dbReference type="ARBA" id="ARBA00022989"/>
    </source>
</evidence>
<dbReference type="InterPro" id="IPR032695">
    <property type="entry name" value="Integrin_dom_sf"/>
</dbReference>
<dbReference type="Gene3D" id="2.60.40.1510">
    <property type="entry name" value="ntegrin, alpha v. Chain A, domain 3"/>
    <property type="match status" value="1"/>
</dbReference>
<evidence type="ECO:0000259" key="17">
    <source>
        <dbReference type="PROSITE" id="PS50234"/>
    </source>
</evidence>
<feature type="repeat" description="FG-GAP" evidence="15">
    <location>
        <begin position="462"/>
        <end position="522"/>
    </location>
</feature>
<sequence>MRHQGSPQAAFLTVSFSPPDSTPLVLPPALALCHGFNLDTENAVIFQNNARGFGQSVVQLEGSRLVVGAPQEIKAANQTGGLYQCDCSMGKCEPIPLQVPPEAVNMSLGLTLAFATNPFQLLACGPTGQQICKENTYVNGFCFLFGSDLQQQLRRLPEALRGCPQQDSDIAFLIDGSGSINPTDFQRMKNFVSTVMSQFQKSKTLFSLMQYSEEFQTHFTFNDFKRNPSPELLVKPIIQLLGRTHTATGIRKVVRELFHSRNGARENALKILVVITDGEKYGDPLDYKDVIPEADRKGVIRYVIGVGDAFFSDKSVKELDTIASKPPGDHVFQVNNFEALKTIQNQLQEKIFAIEGTHTGSTSSFEYEMSQEGFSAVFTSDGPLLGAVGSFDWAGGAFLHTSKDKVTFINTTRVDSDMNDAYLGYAAEVILQNRVQSLLLGAPRYQHIGLVVIFKKNAGAWEKNAEIKGTQIGSYFGASLSSVDVNRDGSSDLVLIGAPHYYEQSRGGQVSMCPFPRGRAKWQCGAVLRGEQGHLWARFGAALTVLGDVNGDRLMDVAIGAPGEQENRGAVYLFHGTSGLGISPAHSQRITGSHFSPRLQYFGQSLSGGQDLTVDGLVDLAVGAQGHVLLLRSQPVLKVEATMEFTPREVARDVYECRERVVKGQIAGEVRVCLRVRKNTRDRLGEGDTQSTITYDLALDPGRPHSQAIFEETKNNTLRHIVTLGLSQKCKTLKLQLLDCVEDSLTPIALRLNFSLVGKPLSSFGNLRPVLAVDAPTLFTASFPFEKNCGNDSICQDDLSITFSFMSLDTLVVGGSRDLNVTLTVRNQGEDSYRTQVTFFYPSGLSYRRVSGAQNQRSQRFWRLVCESDVSTEGSGTLKSTSCSINHPIFPENSEVRLLAPPPFFSFVFL</sequence>
<keyword evidence="14" id="KW-0325">Glycoprotein</keyword>
<proteinExistence type="inferred from homology"/>
<dbReference type="Proteomes" id="UP001159641">
    <property type="component" value="Unassembled WGS sequence"/>
</dbReference>
<keyword evidence="12" id="KW-1015">Disulfide bond</keyword>
<dbReference type="PANTHER" id="PTHR23220:SF130">
    <property type="entry name" value="INTEGRIN ALPHA-M"/>
    <property type="match status" value="1"/>
</dbReference>
<dbReference type="PANTHER" id="PTHR23220">
    <property type="entry name" value="INTEGRIN ALPHA"/>
    <property type="match status" value="1"/>
</dbReference>
<dbReference type="InterPro" id="IPR028994">
    <property type="entry name" value="Integrin_alpha_N"/>
</dbReference>
<dbReference type="InterPro" id="IPR048285">
    <property type="entry name" value="Integrin_alpha_Ig-like_2"/>
</dbReference>
<dbReference type="Gene3D" id="3.40.50.410">
    <property type="entry name" value="von Willebrand factor, type A domain"/>
    <property type="match status" value="1"/>
</dbReference>
<protein>
    <recommendedName>
        <fullName evidence="17">VWFA domain-containing protein</fullName>
    </recommendedName>
</protein>
<keyword evidence="13 16" id="KW-0675">Receptor</keyword>
<comment type="caution">
    <text evidence="18">The sequence shown here is derived from an EMBL/GenBank/DDBJ whole genome shotgun (WGS) entry which is preliminary data.</text>
</comment>
<dbReference type="AlphaFoldDB" id="A0AB34I5E6"/>
<feature type="repeat" description="FG-GAP" evidence="15">
    <location>
        <begin position="525"/>
        <end position="583"/>
    </location>
</feature>
<evidence type="ECO:0000256" key="14">
    <source>
        <dbReference type="ARBA" id="ARBA00023180"/>
    </source>
</evidence>
<dbReference type="CDD" id="cd01469">
    <property type="entry name" value="vWA_integrins_alpha_subunit"/>
    <property type="match status" value="1"/>
</dbReference>
<dbReference type="InterPro" id="IPR013517">
    <property type="entry name" value="FG-GAP"/>
</dbReference>
<keyword evidence="4" id="KW-0479">Metal-binding</keyword>
<dbReference type="SUPFAM" id="SSF69179">
    <property type="entry name" value="Integrin domains"/>
    <property type="match status" value="2"/>
</dbReference>
<evidence type="ECO:0000256" key="4">
    <source>
        <dbReference type="ARBA" id="ARBA00022723"/>
    </source>
</evidence>
<dbReference type="InterPro" id="IPR000413">
    <property type="entry name" value="Integrin_alpha"/>
</dbReference>
<evidence type="ECO:0000256" key="8">
    <source>
        <dbReference type="ARBA" id="ARBA00022889"/>
    </source>
</evidence>
<evidence type="ECO:0000256" key="1">
    <source>
        <dbReference type="ARBA" id="ARBA00004479"/>
    </source>
</evidence>
<keyword evidence="11" id="KW-0472">Membrane</keyword>
<feature type="repeat" description="FG-GAP" evidence="15">
    <location>
        <begin position="588"/>
        <end position="648"/>
    </location>
</feature>
<evidence type="ECO:0000256" key="3">
    <source>
        <dbReference type="ARBA" id="ARBA00022692"/>
    </source>
</evidence>
<dbReference type="GO" id="GO:0007229">
    <property type="term" value="P:integrin-mediated signaling pathway"/>
    <property type="evidence" value="ECO:0007669"/>
    <property type="project" value="UniProtKB-KW"/>
</dbReference>
<dbReference type="SUPFAM" id="SSF53300">
    <property type="entry name" value="vWA-like"/>
    <property type="match status" value="1"/>
</dbReference>
<accession>A0AB34I5E6</accession>
<evidence type="ECO:0000256" key="15">
    <source>
        <dbReference type="PROSITE-ProRule" id="PRU00803"/>
    </source>
</evidence>
<feature type="domain" description="VWFA" evidence="17">
    <location>
        <begin position="169"/>
        <end position="347"/>
    </location>
</feature>
<keyword evidence="8 16" id="KW-0130">Cell adhesion</keyword>
<dbReference type="Gene3D" id="2.60.40.1460">
    <property type="entry name" value="Integrin domains. Chain A, domain 2"/>
    <property type="match status" value="1"/>
</dbReference>
<dbReference type="GO" id="GO:0008305">
    <property type="term" value="C:integrin complex"/>
    <property type="evidence" value="ECO:0007669"/>
    <property type="project" value="InterPro"/>
</dbReference>
<dbReference type="Pfam" id="PF08441">
    <property type="entry name" value="Integrin_A_Ig_1"/>
    <property type="match status" value="1"/>
</dbReference>
<feature type="repeat" description="FG-GAP" evidence="15">
    <location>
        <begin position="358"/>
        <end position="409"/>
    </location>
</feature>
<evidence type="ECO:0000256" key="16">
    <source>
        <dbReference type="RuleBase" id="RU003762"/>
    </source>
</evidence>
<evidence type="ECO:0000256" key="5">
    <source>
        <dbReference type="ARBA" id="ARBA00022729"/>
    </source>
</evidence>
<dbReference type="GO" id="GO:0007160">
    <property type="term" value="P:cell-matrix adhesion"/>
    <property type="evidence" value="ECO:0007669"/>
    <property type="project" value="TreeGrafter"/>
</dbReference>
<dbReference type="EMBL" id="JAIQCJ010000020">
    <property type="protein sequence ID" value="KAJ8798714.1"/>
    <property type="molecule type" value="Genomic_DNA"/>
</dbReference>
<reference evidence="18 19" key="1">
    <citation type="submission" date="2022-11" db="EMBL/GenBank/DDBJ databases">
        <title>Whole genome sequence of Eschrichtius robustus ER-17-0199.</title>
        <authorList>
            <person name="Bruniche-Olsen A."/>
            <person name="Black A.N."/>
            <person name="Fields C.J."/>
            <person name="Walden K."/>
            <person name="Dewoody J.A."/>
        </authorList>
    </citation>
    <scope>NUCLEOTIDE SEQUENCE [LARGE SCALE GENOMIC DNA]</scope>
    <source>
        <strain evidence="18">ER-17-0199</strain>
        <tissue evidence="18">Blubber</tissue>
    </source>
</reference>
<evidence type="ECO:0000256" key="2">
    <source>
        <dbReference type="ARBA" id="ARBA00008054"/>
    </source>
</evidence>
<evidence type="ECO:0000256" key="6">
    <source>
        <dbReference type="ARBA" id="ARBA00022737"/>
    </source>
</evidence>